<feature type="non-terminal residue" evidence="2">
    <location>
        <position position="119"/>
    </location>
</feature>
<sequence>MKELLDSSLFDDIMFNCKDGKVGGNRLLLSIYSNFLESLFENNPLITCHPLNDADDNGVNLPEINAEDMRKLLQVIRDMHASRLTSKSLTGVEKLANILQIKLVMKQIKVGLFEVEAVP</sequence>
<dbReference type="VEuPathDB" id="VectorBase:LDEU013239"/>
<dbReference type="Proteomes" id="UP000288716">
    <property type="component" value="Unassembled WGS sequence"/>
</dbReference>
<name>A0A443RTV1_9ACAR</name>
<dbReference type="InterPro" id="IPR000210">
    <property type="entry name" value="BTB/POZ_dom"/>
</dbReference>
<dbReference type="PROSITE" id="PS50097">
    <property type="entry name" value="BTB"/>
    <property type="match status" value="1"/>
</dbReference>
<reference evidence="2 3" key="1">
    <citation type="journal article" date="2018" name="Gigascience">
        <title>Genomes of trombidid mites reveal novel predicted allergens and laterally-transferred genes associated with secondary metabolism.</title>
        <authorList>
            <person name="Dong X."/>
            <person name="Chaisiri K."/>
            <person name="Xia D."/>
            <person name="Armstrong S.D."/>
            <person name="Fang Y."/>
            <person name="Donnelly M.J."/>
            <person name="Kadowaki T."/>
            <person name="McGarry J.W."/>
            <person name="Darby A.C."/>
            <person name="Makepeace B.L."/>
        </authorList>
    </citation>
    <scope>NUCLEOTIDE SEQUENCE [LARGE SCALE GENOMIC DNA]</scope>
    <source>
        <strain evidence="2">UoL-UT</strain>
    </source>
</reference>
<dbReference type="InterPro" id="IPR011333">
    <property type="entry name" value="SKP1/BTB/POZ_sf"/>
</dbReference>
<comment type="caution">
    <text evidence="2">The sequence shown here is derived from an EMBL/GenBank/DDBJ whole genome shotgun (WGS) entry which is preliminary data.</text>
</comment>
<evidence type="ECO:0000313" key="2">
    <source>
        <dbReference type="EMBL" id="RWS18801.1"/>
    </source>
</evidence>
<dbReference type="EMBL" id="NCKV01034005">
    <property type="protein sequence ID" value="RWS18801.1"/>
    <property type="molecule type" value="Genomic_DNA"/>
</dbReference>
<dbReference type="SUPFAM" id="SSF54695">
    <property type="entry name" value="POZ domain"/>
    <property type="match status" value="1"/>
</dbReference>
<organism evidence="2 3">
    <name type="scientific">Leptotrombidium deliense</name>
    <dbReference type="NCBI Taxonomy" id="299467"/>
    <lineage>
        <taxon>Eukaryota</taxon>
        <taxon>Metazoa</taxon>
        <taxon>Ecdysozoa</taxon>
        <taxon>Arthropoda</taxon>
        <taxon>Chelicerata</taxon>
        <taxon>Arachnida</taxon>
        <taxon>Acari</taxon>
        <taxon>Acariformes</taxon>
        <taxon>Trombidiformes</taxon>
        <taxon>Prostigmata</taxon>
        <taxon>Anystina</taxon>
        <taxon>Parasitengona</taxon>
        <taxon>Trombiculoidea</taxon>
        <taxon>Trombiculidae</taxon>
        <taxon>Leptotrombidium</taxon>
    </lineage>
</organism>
<dbReference type="Pfam" id="PF00651">
    <property type="entry name" value="BTB"/>
    <property type="match status" value="1"/>
</dbReference>
<evidence type="ECO:0000313" key="3">
    <source>
        <dbReference type="Proteomes" id="UP000288716"/>
    </source>
</evidence>
<gene>
    <name evidence="2" type="ORF">B4U80_14550</name>
</gene>
<keyword evidence="3" id="KW-1185">Reference proteome</keyword>
<evidence type="ECO:0000259" key="1">
    <source>
        <dbReference type="PROSITE" id="PS50097"/>
    </source>
</evidence>
<feature type="domain" description="BTB" evidence="1">
    <location>
        <begin position="11"/>
        <end position="78"/>
    </location>
</feature>
<dbReference type="OrthoDB" id="10431992at2759"/>
<protein>
    <recommendedName>
        <fullName evidence="1">BTB domain-containing protein</fullName>
    </recommendedName>
</protein>
<dbReference type="SMART" id="SM00225">
    <property type="entry name" value="BTB"/>
    <property type="match status" value="1"/>
</dbReference>
<dbReference type="Gene3D" id="3.30.710.10">
    <property type="entry name" value="Potassium Channel Kv1.1, Chain A"/>
    <property type="match status" value="1"/>
</dbReference>
<proteinExistence type="predicted"/>
<dbReference type="AlphaFoldDB" id="A0A443RTV1"/>
<accession>A0A443RTV1</accession>